<evidence type="ECO:0000256" key="3">
    <source>
        <dbReference type="PROSITE-ProRule" id="PRU00221"/>
    </source>
</evidence>
<feature type="repeat" description="WD" evidence="3">
    <location>
        <begin position="1"/>
        <end position="32"/>
    </location>
</feature>
<organism evidence="5 6">
    <name type="scientific">Entomortierella chlamydospora</name>
    <dbReference type="NCBI Taxonomy" id="101097"/>
    <lineage>
        <taxon>Eukaryota</taxon>
        <taxon>Fungi</taxon>
        <taxon>Fungi incertae sedis</taxon>
        <taxon>Mucoromycota</taxon>
        <taxon>Mortierellomycotina</taxon>
        <taxon>Mortierellomycetes</taxon>
        <taxon>Mortierellales</taxon>
        <taxon>Mortierellaceae</taxon>
        <taxon>Entomortierella</taxon>
    </lineage>
</organism>
<dbReference type="AlphaFoldDB" id="A0A9P6SSG3"/>
<dbReference type="GO" id="GO:1990234">
    <property type="term" value="C:transferase complex"/>
    <property type="evidence" value="ECO:0007669"/>
    <property type="project" value="UniProtKB-ARBA"/>
</dbReference>
<dbReference type="InterPro" id="IPR036322">
    <property type="entry name" value="WD40_repeat_dom_sf"/>
</dbReference>
<dbReference type="Proteomes" id="UP000703661">
    <property type="component" value="Unassembled WGS sequence"/>
</dbReference>
<accession>A0A9P6SSG3</accession>
<evidence type="ECO:0000313" key="5">
    <source>
        <dbReference type="EMBL" id="KAF9997035.1"/>
    </source>
</evidence>
<feature type="compositionally biased region" description="Basic and acidic residues" evidence="4">
    <location>
        <begin position="121"/>
        <end position="133"/>
    </location>
</feature>
<dbReference type="SUPFAM" id="SSF50978">
    <property type="entry name" value="WD40 repeat-like"/>
    <property type="match status" value="1"/>
</dbReference>
<comment type="caution">
    <text evidence="5">The sequence shown here is derived from an EMBL/GenBank/DDBJ whole genome shotgun (WGS) entry which is preliminary data.</text>
</comment>
<gene>
    <name evidence="5" type="ORF">BGZ80_007096</name>
</gene>
<evidence type="ECO:0000256" key="1">
    <source>
        <dbReference type="ARBA" id="ARBA00022574"/>
    </source>
</evidence>
<keyword evidence="1 3" id="KW-0853">WD repeat</keyword>
<dbReference type="Gene3D" id="2.130.10.10">
    <property type="entry name" value="YVTN repeat-like/Quinoprotein amine dehydrogenase"/>
    <property type="match status" value="1"/>
</dbReference>
<feature type="region of interest" description="Disordered" evidence="4">
    <location>
        <begin position="113"/>
        <end position="133"/>
    </location>
</feature>
<dbReference type="PANTHER" id="PTHR22847">
    <property type="entry name" value="WD40 REPEAT PROTEIN"/>
    <property type="match status" value="1"/>
</dbReference>
<keyword evidence="2" id="KW-0677">Repeat</keyword>
<evidence type="ECO:0000313" key="6">
    <source>
        <dbReference type="Proteomes" id="UP000703661"/>
    </source>
</evidence>
<proteinExistence type="predicted"/>
<feature type="non-terminal residue" evidence="5">
    <location>
        <position position="133"/>
    </location>
</feature>
<evidence type="ECO:0000256" key="2">
    <source>
        <dbReference type="ARBA" id="ARBA00022737"/>
    </source>
</evidence>
<keyword evidence="6" id="KW-1185">Reference proteome</keyword>
<sequence>VVYSPNGDQIASGSDDNTLKLWSVETGQCLSTISGFSNAVSSIALESSSGVQHLVTGSFDKSVRRWRIIEEGAKHKAVLCWSSSHEVLTVYDLCFEGVQDLSSLNRELLIQRGALTPTHPGPDRESVDKPKPG</sequence>
<protein>
    <submittedName>
        <fullName evidence="5">Uncharacterized protein</fullName>
    </submittedName>
</protein>
<dbReference type="PROSITE" id="PS50082">
    <property type="entry name" value="WD_REPEATS_2"/>
    <property type="match status" value="1"/>
</dbReference>
<dbReference type="Pfam" id="PF00400">
    <property type="entry name" value="WD40"/>
    <property type="match status" value="2"/>
</dbReference>
<name>A0A9P6SSG3_9FUNG</name>
<dbReference type="EMBL" id="JAAAID010003578">
    <property type="protein sequence ID" value="KAF9997035.1"/>
    <property type="molecule type" value="Genomic_DNA"/>
</dbReference>
<dbReference type="SMART" id="SM00320">
    <property type="entry name" value="WD40"/>
    <property type="match status" value="2"/>
</dbReference>
<dbReference type="PANTHER" id="PTHR22847:SF637">
    <property type="entry name" value="WD REPEAT DOMAIN 5B"/>
    <property type="match status" value="1"/>
</dbReference>
<dbReference type="PROSITE" id="PS50294">
    <property type="entry name" value="WD_REPEATS_REGION"/>
    <property type="match status" value="1"/>
</dbReference>
<feature type="non-terminal residue" evidence="5">
    <location>
        <position position="1"/>
    </location>
</feature>
<dbReference type="InterPro" id="IPR001680">
    <property type="entry name" value="WD40_rpt"/>
</dbReference>
<dbReference type="InterPro" id="IPR015943">
    <property type="entry name" value="WD40/YVTN_repeat-like_dom_sf"/>
</dbReference>
<reference evidence="5" key="1">
    <citation type="journal article" date="2020" name="Fungal Divers.">
        <title>Resolving the Mortierellaceae phylogeny through synthesis of multi-gene phylogenetics and phylogenomics.</title>
        <authorList>
            <person name="Vandepol N."/>
            <person name="Liber J."/>
            <person name="Desiro A."/>
            <person name="Na H."/>
            <person name="Kennedy M."/>
            <person name="Barry K."/>
            <person name="Grigoriev I.V."/>
            <person name="Miller A.N."/>
            <person name="O'Donnell K."/>
            <person name="Stajich J.E."/>
            <person name="Bonito G."/>
        </authorList>
    </citation>
    <scope>NUCLEOTIDE SEQUENCE</scope>
    <source>
        <strain evidence="5">NRRL 2769</strain>
    </source>
</reference>
<evidence type="ECO:0000256" key="4">
    <source>
        <dbReference type="SAM" id="MobiDB-lite"/>
    </source>
</evidence>